<dbReference type="Pfam" id="PF13193">
    <property type="entry name" value="AMP-binding_C"/>
    <property type="match status" value="1"/>
</dbReference>
<feature type="domain" description="AMP-dependent synthetase/ligase" evidence="2">
    <location>
        <begin position="41"/>
        <end position="310"/>
    </location>
</feature>
<dbReference type="EMBL" id="BAAANT010000004">
    <property type="protein sequence ID" value="GAA2133694.1"/>
    <property type="molecule type" value="Genomic_DNA"/>
</dbReference>
<evidence type="ECO:0000256" key="1">
    <source>
        <dbReference type="SAM" id="MobiDB-lite"/>
    </source>
</evidence>
<dbReference type="InterPro" id="IPR045851">
    <property type="entry name" value="AMP-bd_C_sf"/>
</dbReference>
<feature type="region of interest" description="Disordered" evidence="1">
    <location>
        <begin position="431"/>
        <end position="455"/>
    </location>
</feature>
<evidence type="ECO:0000313" key="5">
    <source>
        <dbReference type="Proteomes" id="UP001422759"/>
    </source>
</evidence>
<reference evidence="5" key="1">
    <citation type="journal article" date="2019" name="Int. J. Syst. Evol. Microbiol.">
        <title>The Global Catalogue of Microorganisms (GCM) 10K type strain sequencing project: providing services to taxonomists for standard genome sequencing and annotation.</title>
        <authorList>
            <consortium name="The Broad Institute Genomics Platform"/>
            <consortium name="The Broad Institute Genome Sequencing Center for Infectious Disease"/>
            <person name="Wu L."/>
            <person name="Ma J."/>
        </authorList>
    </citation>
    <scope>NUCLEOTIDE SEQUENCE [LARGE SCALE GENOMIC DNA]</scope>
    <source>
        <strain evidence="5">JCM 14560</strain>
    </source>
</reference>
<dbReference type="PANTHER" id="PTHR43767">
    <property type="entry name" value="LONG-CHAIN-FATTY-ACID--COA LIGASE"/>
    <property type="match status" value="1"/>
</dbReference>
<feature type="domain" description="AMP-binding enzyme C-terminal" evidence="3">
    <location>
        <begin position="372"/>
        <end position="439"/>
    </location>
</feature>
<dbReference type="Pfam" id="PF00501">
    <property type="entry name" value="AMP-binding"/>
    <property type="match status" value="1"/>
</dbReference>
<proteinExistence type="predicted"/>
<evidence type="ECO:0000259" key="3">
    <source>
        <dbReference type="Pfam" id="PF13193"/>
    </source>
</evidence>
<sequence length="455" mass="47321">MVSWVDELLLAGGGDEPCLTLDESLDRAGLRELVGKQQGELAAAGVTGGSTVALRLPPSLAGISVLLATWRLGAQALLLDVRLAPAEVARALDRLAPQFLVEALEPVHGSLKGFHRVTPVVTARQGRPAVSDHVLLQLSSGSTGPSKVIGRTARSLAEEIERYTLIPGLPGPGERVVVLASTVHVLGLVGGVLHSLHRHAEIVIPARTTVDGILTAIAADPRPTTVIGAPVQAQILASVRQPPALPHFRGMITGGDAVPDQLWTDFTTAYPATLGTMYGMTETGVIATDILGAHRPHLAPAPGLGVRIQDGQILVATDESPYVGLTDPARWADGLLRTKDAGELDPGSGLLTVQGRLDSQVSVGGLKVDLLEVERTIAGLPGVQDAVVVFDEVIKAYLVLDGPDAAAGLDAALADALAPYKRPRLLRPLTALPRTATGKPVRDPRALHSAAAAGH</sequence>
<keyword evidence="5" id="KW-1185">Reference proteome</keyword>
<dbReference type="Gene3D" id="3.30.300.30">
    <property type="match status" value="1"/>
</dbReference>
<accession>A0ABP5KK87</accession>
<dbReference type="PANTHER" id="PTHR43767:SF1">
    <property type="entry name" value="NONRIBOSOMAL PEPTIDE SYNTHASE PES1 (EUROFUNG)-RELATED"/>
    <property type="match status" value="1"/>
</dbReference>
<protein>
    <submittedName>
        <fullName evidence="4">Acyl-CoA synthetase</fullName>
    </submittedName>
</protein>
<dbReference type="InterPro" id="IPR050237">
    <property type="entry name" value="ATP-dep_AMP-bd_enzyme"/>
</dbReference>
<dbReference type="Gene3D" id="3.40.50.12780">
    <property type="entry name" value="N-terminal domain of ligase-like"/>
    <property type="match status" value="1"/>
</dbReference>
<comment type="caution">
    <text evidence="4">The sequence shown here is derived from an EMBL/GenBank/DDBJ whole genome shotgun (WGS) entry which is preliminary data.</text>
</comment>
<evidence type="ECO:0000259" key="2">
    <source>
        <dbReference type="Pfam" id="PF00501"/>
    </source>
</evidence>
<organism evidence="4 5">
    <name type="scientific">Kitasatospora kazusensis</name>
    <dbReference type="NCBI Taxonomy" id="407974"/>
    <lineage>
        <taxon>Bacteria</taxon>
        <taxon>Bacillati</taxon>
        <taxon>Actinomycetota</taxon>
        <taxon>Actinomycetes</taxon>
        <taxon>Kitasatosporales</taxon>
        <taxon>Streptomycetaceae</taxon>
        <taxon>Kitasatospora</taxon>
    </lineage>
</organism>
<evidence type="ECO:0000313" key="4">
    <source>
        <dbReference type="EMBL" id="GAA2133694.1"/>
    </source>
</evidence>
<dbReference type="Proteomes" id="UP001422759">
    <property type="component" value="Unassembled WGS sequence"/>
</dbReference>
<dbReference type="InterPro" id="IPR042099">
    <property type="entry name" value="ANL_N_sf"/>
</dbReference>
<dbReference type="InterPro" id="IPR000873">
    <property type="entry name" value="AMP-dep_synth/lig_dom"/>
</dbReference>
<dbReference type="SUPFAM" id="SSF56801">
    <property type="entry name" value="Acetyl-CoA synthetase-like"/>
    <property type="match status" value="1"/>
</dbReference>
<dbReference type="InterPro" id="IPR025110">
    <property type="entry name" value="AMP-bd_C"/>
</dbReference>
<name>A0ABP5KK87_9ACTN</name>
<gene>
    <name evidence="4" type="ORF">GCM10009760_10140</name>
</gene>